<dbReference type="GO" id="GO:0016020">
    <property type="term" value="C:membrane"/>
    <property type="evidence" value="ECO:0007669"/>
    <property type="project" value="UniProtKB-SubCell"/>
</dbReference>
<dbReference type="PANTHER" id="PTHR23292:SF6">
    <property type="entry name" value="FI16602P1-RELATED"/>
    <property type="match status" value="1"/>
</dbReference>
<protein>
    <recommendedName>
        <fullName evidence="6">LITAF domain-containing protein</fullName>
    </recommendedName>
</protein>
<dbReference type="Pfam" id="PF10601">
    <property type="entry name" value="zf-LITAF-like"/>
    <property type="match status" value="1"/>
</dbReference>
<organism evidence="7 8">
    <name type="scientific">Aristolochia fimbriata</name>
    <name type="common">White veined hardy Dutchman's pipe vine</name>
    <dbReference type="NCBI Taxonomy" id="158543"/>
    <lineage>
        <taxon>Eukaryota</taxon>
        <taxon>Viridiplantae</taxon>
        <taxon>Streptophyta</taxon>
        <taxon>Embryophyta</taxon>
        <taxon>Tracheophyta</taxon>
        <taxon>Spermatophyta</taxon>
        <taxon>Magnoliopsida</taxon>
        <taxon>Magnoliidae</taxon>
        <taxon>Piperales</taxon>
        <taxon>Aristolochiaceae</taxon>
        <taxon>Aristolochia</taxon>
    </lineage>
</organism>
<keyword evidence="4" id="KW-0862">Zinc</keyword>
<dbReference type="Proteomes" id="UP000825729">
    <property type="component" value="Unassembled WGS sequence"/>
</dbReference>
<evidence type="ECO:0000256" key="4">
    <source>
        <dbReference type="ARBA" id="ARBA00022833"/>
    </source>
</evidence>
<dbReference type="SMART" id="SM00714">
    <property type="entry name" value="LITAF"/>
    <property type="match status" value="1"/>
</dbReference>
<dbReference type="EMBL" id="JAINDJ010000005">
    <property type="protein sequence ID" value="KAG9446285.1"/>
    <property type="molecule type" value="Genomic_DNA"/>
</dbReference>
<dbReference type="InterPro" id="IPR006629">
    <property type="entry name" value="LITAF"/>
</dbReference>
<evidence type="ECO:0000256" key="2">
    <source>
        <dbReference type="ARBA" id="ARBA00005975"/>
    </source>
</evidence>
<comment type="caution">
    <text evidence="7">The sequence shown here is derived from an EMBL/GenBank/DDBJ whole genome shotgun (WGS) entry which is preliminary data.</text>
</comment>
<evidence type="ECO:0000313" key="8">
    <source>
        <dbReference type="Proteomes" id="UP000825729"/>
    </source>
</evidence>
<dbReference type="InterPro" id="IPR037519">
    <property type="entry name" value="LITAF_fam"/>
</dbReference>
<keyword evidence="5" id="KW-0472">Membrane</keyword>
<evidence type="ECO:0000256" key="5">
    <source>
        <dbReference type="ARBA" id="ARBA00023136"/>
    </source>
</evidence>
<dbReference type="PANTHER" id="PTHR23292">
    <property type="entry name" value="LIPOPOLYSACCHARIDE-INDUCED TUMOR NECROSIS FACTOR-ALPHA FACTOR"/>
    <property type="match status" value="1"/>
</dbReference>
<evidence type="ECO:0000313" key="7">
    <source>
        <dbReference type="EMBL" id="KAG9446285.1"/>
    </source>
</evidence>
<keyword evidence="3" id="KW-0479">Metal-binding</keyword>
<evidence type="ECO:0000256" key="1">
    <source>
        <dbReference type="ARBA" id="ARBA00004170"/>
    </source>
</evidence>
<proteinExistence type="inferred from homology"/>
<name>A0AAV7EBR6_ARIFI</name>
<feature type="domain" description="LITAF" evidence="6">
    <location>
        <begin position="47"/>
        <end position="127"/>
    </location>
</feature>
<dbReference type="PROSITE" id="PS51837">
    <property type="entry name" value="LITAF"/>
    <property type="match status" value="1"/>
</dbReference>
<dbReference type="AlphaFoldDB" id="A0AAV7EBR6"/>
<gene>
    <name evidence="7" type="ORF">H6P81_012413</name>
</gene>
<reference evidence="7 8" key="1">
    <citation type="submission" date="2021-07" db="EMBL/GenBank/DDBJ databases">
        <title>The Aristolochia fimbriata genome: insights into angiosperm evolution, floral development and chemical biosynthesis.</title>
        <authorList>
            <person name="Jiao Y."/>
        </authorList>
    </citation>
    <scope>NUCLEOTIDE SEQUENCE [LARGE SCALE GENOMIC DNA]</scope>
    <source>
        <strain evidence="7">IBCAS-2021</strain>
        <tissue evidence="7">Leaf</tissue>
    </source>
</reference>
<dbReference type="GO" id="GO:0008270">
    <property type="term" value="F:zinc ion binding"/>
    <property type="evidence" value="ECO:0007669"/>
    <property type="project" value="TreeGrafter"/>
</dbReference>
<keyword evidence="8" id="KW-1185">Reference proteome</keyword>
<comment type="subcellular location">
    <subcellularLocation>
        <location evidence="1">Membrane</location>
        <topology evidence="1">Peripheral membrane protein</topology>
    </subcellularLocation>
</comment>
<accession>A0AAV7EBR6</accession>
<comment type="similarity">
    <text evidence="2">Belongs to the CDIP1/LITAF family.</text>
</comment>
<evidence type="ECO:0000259" key="6">
    <source>
        <dbReference type="PROSITE" id="PS51837"/>
    </source>
</evidence>
<evidence type="ECO:0000256" key="3">
    <source>
        <dbReference type="ARBA" id="ARBA00022723"/>
    </source>
</evidence>
<sequence>MGKEDPAIGVPYAYPASNQPTTDPQQFYIGQNPYQEGMIPPNAVYGDPKGIPLQQTMFKDTPAPFQCVYCGNSALTNIKSKPGLAALIGCLTPFGIGFCFLCPCTDCLWNKYHYCPSCGQKVAEFEKHDACIVMDPPNWTEPSFAVPA</sequence>